<organism evidence="3 4">
    <name type="scientific">Corynebacterium accolens</name>
    <dbReference type="NCBI Taxonomy" id="38284"/>
    <lineage>
        <taxon>Bacteria</taxon>
        <taxon>Bacillati</taxon>
        <taxon>Actinomycetota</taxon>
        <taxon>Actinomycetes</taxon>
        <taxon>Mycobacteriales</taxon>
        <taxon>Corynebacteriaceae</taxon>
        <taxon>Corynebacterium</taxon>
    </lineage>
</organism>
<feature type="chain" id="PRO_5039385386" description="Secreted protein" evidence="2">
    <location>
        <begin position="20"/>
        <end position="231"/>
    </location>
</feature>
<sequence>MRKFVAVSSAVAVVALSVAGCSSESESDSSKPVFRATAEQQTESTEQTESTDTTQQQADPQPVVTETVTAENKEDEEEKCADGGSDLQKRFAIGAKGVLNTDKDNFKFHYTVSDGAYDPCAELSYAVLDGAFGDENGPAGTGASIAGGILIWSEGELVGGHGITASSVEEASVVGDDEIELTVGNRGRSTAEGITETARVRLEVEDGQLVPVGGDIEQYKSFTGGNVQLRP</sequence>
<feature type="signal peptide" evidence="2">
    <location>
        <begin position="1"/>
        <end position="19"/>
    </location>
</feature>
<evidence type="ECO:0000313" key="4">
    <source>
        <dbReference type="Proteomes" id="UP000218690"/>
    </source>
</evidence>
<gene>
    <name evidence="3" type="ORF">COM45_09645</name>
</gene>
<evidence type="ECO:0000256" key="1">
    <source>
        <dbReference type="SAM" id="MobiDB-lite"/>
    </source>
</evidence>
<feature type="compositionally biased region" description="Low complexity" evidence="1">
    <location>
        <begin position="37"/>
        <end position="63"/>
    </location>
</feature>
<evidence type="ECO:0000313" key="3">
    <source>
        <dbReference type="EMBL" id="PCC82269.1"/>
    </source>
</evidence>
<evidence type="ECO:0000256" key="2">
    <source>
        <dbReference type="SAM" id="SignalP"/>
    </source>
</evidence>
<dbReference type="EMBL" id="NWBP01000032">
    <property type="protein sequence ID" value="PCC82269.1"/>
    <property type="molecule type" value="Genomic_DNA"/>
</dbReference>
<dbReference type="PROSITE" id="PS51257">
    <property type="entry name" value="PROKAR_LIPOPROTEIN"/>
    <property type="match status" value="1"/>
</dbReference>
<comment type="caution">
    <text evidence="3">The sequence shown here is derived from an EMBL/GenBank/DDBJ whole genome shotgun (WGS) entry which is preliminary data.</text>
</comment>
<keyword evidence="2" id="KW-0732">Signal</keyword>
<accession>A0A2A4AIG6</accession>
<dbReference type="Proteomes" id="UP000218690">
    <property type="component" value="Unassembled WGS sequence"/>
</dbReference>
<protein>
    <recommendedName>
        <fullName evidence="5">Secreted protein</fullName>
    </recommendedName>
</protein>
<feature type="region of interest" description="Disordered" evidence="1">
    <location>
        <begin position="19"/>
        <end position="63"/>
    </location>
</feature>
<evidence type="ECO:0008006" key="5">
    <source>
        <dbReference type="Google" id="ProtNLM"/>
    </source>
</evidence>
<proteinExistence type="predicted"/>
<dbReference type="AlphaFoldDB" id="A0A2A4AIG6"/>
<name>A0A2A4AIG6_9CORY</name>
<reference evidence="3 4" key="1">
    <citation type="submission" date="2017-09" db="EMBL/GenBank/DDBJ databases">
        <title>Draft Genome Sequence of Corynebacterium accolens AH4003.</title>
        <authorList>
            <person name="Chen Y."/>
            <person name="Oosthuysen W.F."/>
            <person name="Kelley S."/>
            <person name="Horswill A."/>
        </authorList>
    </citation>
    <scope>NUCLEOTIDE SEQUENCE [LARGE SCALE GENOMIC DNA]</scope>
    <source>
        <strain evidence="3 4">AH4003</strain>
    </source>
</reference>